<evidence type="ECO:0000313" key="2">
    <source>
        <dbReference type="Proteomes" id="UP001476798"/>
    </source>
</evidence>
<dbReference type="Proteomes" id="UP001476798">
    <property type="component" value="Unassembled WGS sequence"/>
</dbReference>
<comment type="caution">
    <text evidence="1">The sequence shown here is derived from an EMBL/GenBank/DDBJ whole genome shotgun (WGS) entry which is preliminary data.</text>
</comment>
<dbReference type="EMBL" id="JAHRIO010030643">
    <property type="protein sequence ID" value="MEQ2168098.1"/>
    <property type="molecule type" value="Genomic_DNA"/>
</dbReference>
<name>A0ABV0N9M4_9TELE</name>
<sequence>MLLMLSQECLNSRNVTVVAHGLDMSVCRRCLTIFLEELSLQCNFYYQTFSFHCPLICSGTKLFSYDCLWLIPCLWRVSVTVYSTTFRSSGPPYDCGSPHITFFLGLTWL</sequence>
<reference evidence="1 2" key="1">
    <citation type="submission" date="2021-06" db="EMBL/GenBank/DDBJ databases">
        <authorList>
            <person name="Palmer J.M."/>
        </authorList>
    </citation>
    <scope>NUCLEOTIDE SEQUENCE [LARGE SCALE GENOMIC DNA]</scope>
    <source>
        <strain evidence="1 2">GA_2019</strain>
        <tissue evidence="1">Muscle</tissue>
    </source>
</reference>
<keyword evidence="2" id="KW-1185">Reference proteome</keyword>
<organism evidence="1 2">
    <name type="scientific">Goodea atripinnis</name>
    <dbReference type="NCBI Taxonomy" id="208336"/>
    <lineage>
        <taxon>Eukaryota</taxon>
        <taxon>Metazoa</taxon>
        <taxon>Chordata</taxon>
        <taxon>Craniata</taxon>
        <taxon>Vertebrata</taxon>
        <taxon>Euteleostomi</taxon>
        <taxon>Actinopterygii</taxon>
        <taxon>Neopterygii</taxon>
        <taxon>Teleostei</taxon>
        <taxon>Neoteleostei</taxon>
        <taxon>Acanthomorphata</taxon>
        <taxon>Ovalentaria</taxon>
        <taxon>Atherinomorphae</taxon>
        <taxon>Cyprinodontiformes</taxon>
        <taxon>Goodeidae</taxon>
        <taxon>Goodea</taxon>
    </lineage>
</organism>
<proteinExistence type="predicted"/>
<protein>
    <submittedName>
        <fullName evidence="1">Uncharacterized protein</fullName>
    </submittedName>
</protein>
<gene>
    <name evidence="1" type="ORF">GOODEAATRI_010950</name>
</gene>
<accession>A0ABV0N9M4</accession>
<evidence type="ECO:0000313" key="1">
    <source>
        <dbReference type="EMBL" id="MEQ2168098.1"/>
    </source>
</evidence>